<feature type="transmembrane region" description="Helical" evidence="7">
    <location>
        <begin position="110"/>
        <end position="131"/>
    </location>
</feature>
<dbReference type="InterPro" id="IPR017473">
    <property type="entry name" value="Undecaprenyl-P_gluc_Ptfrase"/>
</dbReference>
<dbReference type="PANTHER" id="PTHR30576">
    <property type="entry name" value="COLANIC BIOSYNTHESIS UDP-GLUCOSE LIPID CARRIER TRANSFERASE"/>
    <property type="match status" value="1"/>
</dbReference>
<dbReference type="PANTHER" id="PTHR30576:SF21">
    <property type="entry name" value="UDP-GLUCOSE:UNDECAPRENYL-PHOSPHATE GLUCOSE-1-PHOSPHATE TRANSFERASE"/>
    <property type="match status" value="1"/>
</dbReference>
<feature type="transmembrane region" description="Helical" evidence="7">
    <location>
        <begin position="281"/>
        <end position="302"/>
    </location>
</feature>
<dbReference type="EMBL" id="CP040602">
    <property type="protein sequence ID" value="QCU89549.1"/>
    <property type="molecule type" value="Genomic_DNA"/>
</dbReference>
<keyword evidence="10" id="KW-1185">Reference proteome</keyword>
<dbReference type="GO" id="GO:0089702">
    <property type="term" value="F:undecaprenyl-phosphate glucose phosphotransferase activity"/>
    <property type="evidence" value="ECO:0007669"/>
    <property type="project" value="UniProtKB-EC"/>
</dbReference>
<dbReference type="Gene3D" id="3.40.50.720">
    <property type="entry name" value="NAD(P)-binding Rossmann-like Domain"/>
    <property type="match status" value="1"/>
</dbReference>
<feature type="transmembrane region" description="Helical" evidence="7">
    <location>
        <begin position="21"/>
        <end position="38"/>
    </location>
</feature>
<organism evidence="9 10">
    <name type="scientific">Thiomicrorhabdus sediminis</name>
    <dbReference type="NCBI Taxonomy" id="2580412"/>
    <lineage>
        <taxon>Bacteria</taxon>
        <taxon>Pseudomonadati</taxon>
        <taxon>Pseudomonadota</taxon>
        <taxon>Gammaproteobacteria</taxon>
        <taxon>Thiotrichales</taxon>
        <taxon>Piscirickettsiaceae</taxon>
        <taxon>Thiomicrorhabdus</taxon>
    </lineage>
</organism>
<gene>
    <name evidence="9" type="ORF">FE785_02305</name>
</gene>
<evidence type="ECO:0000256" key="2">
    <source>
        <dbReference type="ARBA" id="ARBA00006464"/>
    </source>
</evidence>
<proteinExistence type="inferred from homology"/>
<dbReference type="SUPFAM" id="SSF51735">
    <property type="entry name" value="NAD(P)-binding Rossmann-fold domains"/>
    <property type="match status" value="1"/>
</dbReference>
<dbReference type="InterPro" id="IPR036291">
    <property type="entry name" value="NAD(P)-bd_dom_sf"/>
</dbReference>
<evidence type="ECO:0000256" key="1">
    <source>
        <dbReference type="ARBA" id="ARBA00004141"/>
    </source>
</evidence>
<dbReference type="GO" id="GO:0009242">
    <property type="term" value="P:colanic acid biosynthetic process"/>
    <property type="evidence" value="ECO:0007669"/>
    <property type="project" value="TreeGrafter"/>
</dbReference>
<dbReference type="AlphaFoldDB" id="A0A4P9K3T5"/>
<comment type="similarity">
    <text evidence="2">Belongs to the bacterial sugar transferase family.</text>
</comment>
<dbReference type="NCBIfam" id="TIGR03025">
    <property type="entry name" value="EPS_sugtrans"/>
    <property type="match status" value="1"/>
</dbReference>
<dbReference type="GO" id="GO:0016020">
    <property type="term" value="C:membrane"/>
    <property type="evidence" value="ECO:0007669"/>
    <property type="project" value="UniProtKB-SubCell"/>
</dbReference>
<keyword evidence="3 9" id="KW-0808">Transferase</keyword>
<comment type="subcellular location">
    <subcellularLocation>
        <location evidence="1">Membrane</location>
        <topology evidence="1">Multi-pass membrane protein</topology>
    </subcellularLocation>
</comment>
<dbReference type="EC" id="2.7.8.31" evidence="9"/>
<dbReference type="Pfam" id="PF02397">
    <property type="entry name" value="Bac_transf"/>
    <property type="match status" value="1"/>
</dbReference>
<keyword evidence="6 7" id="KW-0472">Membrane</keyword>
<feature type="domain" description="Bacterial sugar transferase" evidence="8">
    <location>
        <begin position="276"/>
        <end position="454"/>
    </location>
</feature>
<dbReference type="Pfam" id="PF13727">
    <property type="entry name" value="CoA_binding_3"/>
    <property type="match status" value="1"/>
</dbReference>
<evidence type="ECO:0000313" key="10">
    <source>
        <dbReference type="Proteomes" id="UP000304864"/>
    </source>
</evidence>
<dbReference type="KEGG" id="thig:FE785_02305"/>
<evidence type="ECO:0000256" key="6">
    <source>
        <dbReference type="ARBA" id="ARBA00023136"/>
    </source>
</evidence>
<keyword evidence="5 7" id="KW-1133">Transmembrane helix</keyword>
<dbReference type="OrthoDB" id="9808602at2"/>
<protein>
    <submittedName>
        <fullName evidence="9">Undecaprenyl-phosphate glucose phosphotransferase</fullName>
        <ecNumber evidence="9">2.7.8.31</ecNumber>
    </submittedName>
</protein>
<feature type="transmembrane region" description="Helical" evidence="7">
    <location>
        <begin position="77"/>
        <end position="98"/>
    </location>
</feature>
<evidence type="ECO:0000256" key="4">
    <source>
        <dbReference type="ARBA" id="ARBA00022692"/>
    </source>
</evidence>
<dbReference type="NCBIfam" id="TIGR03023">
    <property type="entry name" value="WcaJ_sugtrans"/>
    <property type="match status" value="1"/>
</dbReference>
<dbReference type="Proteomes" id="UP000304864">
    <property type="component" value="Chromosome"/>
</dbReference>
<evidence type="ECO:0000256" key="5">
    <source>
        <dbReference type="ARBA" id="ARBA00022989"/>
    </source>
</evidence>
<feature type="transmembrane region" description="Helical" evidence="7">
    <location>
        <begin position="44"/>
        <end position="65"/>
    </location>
</feature>
<evidence type="ECO:0000259" key="8">
    <source>
        <dbReference type="Pfam" id="PF02397"/>
    </source>
</evidence>
<evidence type="ECO:0000256" key="3">
    <source>
        <dbReference type="ARBA" id="ARBA00022679"/>
    </source>
</evidence>
<dbReference type="RefSeq" id="WP_138564016.1">
    <property type="nucleotide sequence ID" value="NZ_CP040602.1"/>
</dbReference>
<keyword evidence="4 7" id="KW-0812">Transmembrane</keyword>
<reference evidence="9 10" key="1">
    <citation type="submission" date="2019-05" db="EMBL/GenBank/DDBJ databases">
        <title>Thiomicrorhabdus sediminis sp. nov, a novel sulfur-oxidizing bacterium isolated from coastal sediment.</title>
        <authorList>
            <person name="Liu X."/>
        </authorList>
    </citation>
    <scope>NUCLEOTIDE SEQUENCE [LARGE SCALE GENOMIC DNA]</scope>
    <source>
        <strain evidence="9 10">G1</strain>
    </source>
</reference>
<dbReference type="InterPro" id="IPR017475">
    <property type="entry name" value="EPS_sugar_tfrase"/>
</dbReference>
<accession>A0A4P9K3T5</accession>
<dbReference type="InterPro" id="IPR003362">
    <property type="entry name" value="Bact_transf"/>
</dbReference>
<sequence length="462" mass="53031">MQFNIKPDNSGFVWLHRIIDIILPPVLLYLTVVSIANIDWHDRYTIMGTLGGFIFVTAAQMVGTYRNWRGRPFFNSVILILKAWTLTWLILILISFLYKDTANLSRLTVIIWALVTPAILISYRLAIRILLGYYRLQGRNCRTIAIVGAGKIGQHLAQTIKETPWLGYRVIGFYDDNPKILNTNINEIPVLGTIDQAIKDAQNHQFNELYICLPLRTELKIKSLLNQLTNSTVVVKYIPNLFSFDLMHAQWINLKGIPVISVFDSPLNSTTALLIKRIEDIALSSIILLLISPVMLTLAIGVKLSSPGPILYRQSRIGWNGENFNMLKFRSMPVDVEKNNVHWGCAKDKTNTKFGRFIRSTSLDELPQFLNVLNGDMSIVGPRPERDVFVEQFRKEIPRYMQKHMVKAGITGWAQIHGWRGDTSLEKRIEYDLHYINNWSLWLDIKIIVLTIFKGFINKNAY</sequence>
<evidence type="ECO:0000313" key="9">
    <source>
        <dbReference type="EMBL" id="QCU89549.1"/>
    </source>
</evidence>
<name>A0A4P9K3T5_9GAMM</name>
<evidence type="ECO:0000256" key="7">
    <source>
        <dbReference type="SAM" id="Phobius"/>
    </source>
</evidence>